<dbReference type="EMBL" id="ML742174">
    <property type="protein sequence ID" value="KAE8148126.1"/>
    <property type="molecule type" value="Genomic_DNA"/>
</dbReference>
<feature type="compositionally biased region" description="Basic and acidic residues" evidence="1">
    <location>
        <begin position="92"/>
        <end position="108"/>
    </location>
</feature>
<organism evidence="2 3">
    <name type="scientific">Aspergillus avenaceus</name>
    <dbReference type="NCBI Taxonomy" id="36643"/>
    <lineage>
        <taxon>Eukaryota</taxon>
        <taxon>Fungi</taxon>
        <taxon>Dikarya</taxon>
        <taxon>Ascomycota</taxon>
        <taxon>Pezizomycotina</taxon>
        <taxon>Eurotiomycetes</taxon>
        <taxon>Eurotiomycetidae</taxon>
        <taxon>Eurotiales</taxon>
        <taxon>Aspergillaceae</taxon>
        <taxon>Aspergillus</taxon>
        <taxon>Aspergillus subgen. Circumdati</taxon>
    </lineage>
</organism>
<keyword evidence="3" id="KW-1185">Reference proteome</keyword>
<evidence type="ECO:0000313" key="2">
    <source>
        <dbReference type="EMBL" id="KAE8148126.1"/>
    </source>
</evidence>
<sequence>MAEPARKSLKIAKDAKIGCSSLLHISTHHDSMSGAETSGDDLPHKLRSPVALLPRLKSDDAPESDGGRLRTPGENSNRIQDNIPNQGADNLHASKSDSGQHDIYKGETTDDDTSLESALSTANITVISDQTQGKDSNPEKPAVKKRYTKEEVEALGAIIYREADAALRGLVDSESEDSHVSEESGSMACAGPIEQGNTVNPHDSCLEPRHIERDMSRPPLSECDHFQDYVNNLLAEYYNQSDDNIDDFGLSTLRRRPLREWYQDYR</sequence>
<feature type="compositionally biased region" description="Basic and acidic residues" evidence="1">
    <location>
        <begin position="56"/>
        <end position="68"/>
    </location>
</feature>
<accession>A0A5N6TP44</accession>
<evidence type="ECO:0000256" key="1">
    <source>
        <dbReference type="SAM" id="MobiDB-lite"/>
    </source>
</evidence>
<dbReference type="OrthoDB" id="4501861at2759"/>
<proteinExistence type="predicted"/>
<reference evidence="2 3" key="1">
    <citation type="submission" date="2019-04" db="EMBL/GenBank/DDBJ databases">
        <title>Friends and foes A comparative genomics study of 23 Aspergillus species from section Flavi.</title>
        <authorList>
            <consortium name="DOE Joint Genome Institute"/>
            <person name="Kjaerbolling I."/>
            <person name="Vesth T."/>
            <person name="Frisvad J.C."/>
            <person name="Nybo J.L."/>
            <person name="Theobald S."/>
            <person name="Kildgaard S."/>
            <person name="Isbrandt T."/>
            <person name="Kuo A."/>
            <person name="Sato A."/>
            <person name="Lyhne E.K."/>
            <person name="Kogle M.E."/>
            <person name="Wiebenga A."/>
            <person name="Kun R.S."/>
            <person name="Lubbers R.J."/>
            <person name="Makela M.R."/>
            <person name="Barry K."/>
            <person name="Chovatia M."/>
            <person name="Clum A."/>
            <person name="Daum C."/>
            <person name="Haridas S."/>
            <person name="He G."/>
            <person name="LaButti K."/>
            <person name="Lipzen A."/>
            <person name="Mondo S."/>
            <person name="Riley R."/>
            <person name="Salamov A."/>
            <person name="Simmons B.A."/>
            <person name="Magnuson J.K."/>
            <person name="Henrissat B."/>
            <person name="Mortensen U.H."/>
            <person name="Larsen T.O."/>
            <person name="Devries R.P."/>
            <person name="Grigoriev I.V."/>
            <person name="Machida M."/>
            <person name="Baker S.E."/>
            <person name="Andersen M.R."/>
        </authorList>
    </citation>
    <scope>NUCLEOTIDE SEQUENCE [LARGE SCALE GENOMIC DNA]</scope>
    <source>
        <strain evidence="2 3">IBT 18842</strain>
    </source>
</reference>
<dbReference type="AlphaFoldDB" id="A0A5N6TP44"/>
<feature type="compositionally biased region" description="Polar residues" evidence="1">
    <location>
        <begin position="73"/>
        <end position="88"/>
    </location>
</feature>
<protein>
    <submittedName>
        <fullName evidence="2">Uncharacterized protein</fullName>
    </submittedName>
</protein>
<feature type="region of interest" description="Disordered" evidence="1">
    <location>
        <begin position="30"/>
        <end position="115"/>
    </location>
</feature>
<gene>
    <name evidence="2" type="ORF">BDV25DRAFT_158958</name>
</gene>
<dbReference type="Proteomes" id="UP000325780">
    <property type="component" value="Unassembled WGS sequence"/>
</dbReference>
<name>A0A5N6TP44_ASPAV</name>
<evidence type="ECO:0000313" key="3">
    <source>
        <dbReference type="Proteomes" id="UP000325780"/>
    </source>
</evidence>